<dbReference type="AlphaFoldDB" id="A0A0C2MM54"/>
<proteinExistence type="predicted"/>
<evidence type="ECO:0000313" key="1">
    <source>
        <dbReference type="EMBL" id="KII65445.1"/>
    </source>
</evidence>
<accession>A0A0C2MM54</accession>
<name>A0A0C2MM54_THEKT</name>
<sequence length="312" mass="35791">MIYRFHGESNFDHKYLVRDSNVVNNDIKNIGTIFGKLRLNIEMKDENKDTTDSPRSYEKTAKYIDKSSKSERAKSVISRESITDYNYSKTNYLEDVNLNINQENNFYSLENLSRDISPKTSLKIKSDVPDSSNFHLSITGEGRTEQLETLPERKSLNEIVIMCEFRDKCTVIPIKSYPNQNPRNPVSGGVVCRFESRQSRNFSHYVNHNQIGIINKKVAADTKFIEPDEEDKDESEAGMIVVNNIGKKPASDLSNLNENSHESNLQSNYKMQKSRTSYRSDLAKKIIDIKDMKLISLEKEMCSVTHFTNAST</sequence>
<comment type="caution">
    <text evidence="1">The sequence shown here is derived from an EMBL/GenBank/DDBJ whole genome shotgun (WGS) entry which is preliminary data.</text>
</comment>
<reference evidence="1 2" key="1">
    <citation type="journal article" date="2014" name="Genome Biol. Evol.">
        <title>The genome of the myxosporean Thelohanellus kitauei shows adaptations to nutrient acquisition within its fish host.</title>
        <authorList>
            <person name="Yang Y."/>
            <person name="Xiong J."/>
            <person name="Zhou Z."/>
            <person name="Huo F."/>
            <person name="Miao W."/>
            <person name="Ran C."/>
            <person name="Liu Y."/>
            <person name="Zhang J."/>
            <person name="Feng J."/>
            <person name="Wang M."/>
            <person name="Wang M."/>
            <person name="Wang L."/>
            <person name="Yao B."/>
        </authorList>
    </citation>
    <scope>NUCLEOTIDE SEQUENCE [LARGE SCALE GENOMIC DNA]</scope>
    <source>
        <strain evidence="1">Wuqing</strain>
    </source>
</reference>
<keyword evidence="2" id="KW-1185">Reference proteome</keyword>
<evidence type="ECO:0000313" key="2">
    <source>
        <dbReference type="Proteomes" id="UP000031668"/>
    </source>
</evidence>
<organism evidence="1 2">
    <name type="scientific">Thelohanellus kitauei</name>
    <name type="common">Myxosporean</name>
    <dbReference type="NCBI Taxonomy" id="669202"/>
    <lineage>
        <taxon>Eukaryota</taxon>
        <taxon>Metazoa</taxon>
        <taxon>Cnidaria</taxon>
        <taxon>Myxozoa</taxon>
        <taxon>Myxosporea</taxon>
        <taxon>Bivalvulida</taxon>
        <taxon>Platysporina</taxon>
        <taxon>Myxobolidae</taxon>
        <taxon>Thelohanellus</taxon>
    </lineage>
</organism>
<gene>
    <name evidence="1" type="ORF">RF11_01050</name>
</gene>
<dbReference type="Proteomes" id="UP000031668">
    <property type="component" value="Unassembled WGS sequence"/>
</dbReference>
<protein>
    <submittedName>
        <fullName evidence="1">Uncharacterized protein</fullName>
    </submittedName>
</protein>
<dbReference type="EMBL" id="JWZT01003829">
    <property type="protein sequence ID" value="KII65445.1"/>
    <property type="molecule type" value="Genomic_DNA"/>
</dbReference>